<evidence type="ECO:0000256" key="7">
    <source>
        <dbReference type="ARBA" id="ARBA00022679"/>
    </source>
</evidence>
<organism evidence="13 14">
    <name type="scientific">Apiospora kogelbergensis</name>
    <dbReference type="NCBI Taxonomy" id="1337665"/>
    <lineage>
        <taxon>Eukaryota</taxon>
        <taxon>Fungi</taxon>
        <taxon>Dikarya</taxon>
        <taxon>Ascomycota</taxon>
        <taxon>Pezizomycotina</taxon>
        <taxon>Sordariomycetes</taxon>
        <taxon>Xylariomycetidae</taxon>
        <taxon>Amphisphaeriales</taxon>
        <taxon>Apiosporaceae</taxon>
        <taxon>Apiospora</taxon>
    </lineage>
</organism>
<accession>A0AAW0RE63</accession>
<evidence type="ECO:0000256" key="8">
    <source>
        <dbReference type="ARBA" id="ARBA00023242"/>
    </source>
</evidence>
<dbReference type="InterPro" id="IPR000182">
    <property type="entry name" value="GNAT_dom"/>
</dbReference>
<proteinExistence type="inferred from homology"/>
<keyword evidence="8" id="KW-0539">Nucleus</keyword>
<sequence>MATAAAGTRQKRKRGAPTPIELVNKKDDAQFIADHLRPRPDWTAWTHPRTQAAHALSLVGAPRLGEADLAACYALVEETSRADYEGSAAGWKPAQKRAEMRSPELRYLLVRRGDEIRGFTSLMPTYEEGQAVVYCYEIHLKPELQGTGLGRQLLEYHEQVARHTPTVDKVMLTCFLSNEGALAFYRKLGFEKDDISPEPRRLRFGKVFVPDYVIMSKAVVNEAAAAAEAAATTS</sequence>
<evidence type="ECO:0000256" key="9">
    <source>
        <dbReference type="ARBA" id="ARBA00023315"/>
    </source>
</evidence>
<gene>
    <name evidence="13" type="ORF">PG999_001400</name>
</gene>
<dbReference type="CDD" id="cd04301">
    <property type="entry name" value="NAT_SF"/>
    <property type="match status" value="1"/>
</dbReference>
<evidence type="ECO:0000256" key="1">
    <source>
        <dbReference type="ARBA" id="ARBA00004123"/>
    </source>
</evidence>
<name>A0AAW0RE63_9PEZI</name>
<keyword evidence="7" id="KW-0808">Transferase</keyword>
<dbReference type="PANTHER" id="PTHR20531">
    <property type="entry name" value="N-ALPHA-ACETYLTRANSFERASE 40"/>
    <property type="match status" value="1"/>
</dbReference>
<dbReference type="EMBL" id="JAQQWP010000001">
    <property type="protein sequence ID" value="KAK8133227.1"/>
    <property type="molecule type" value="Genomic_DNA"/>
</dbReference>
<evidence type="ECO:0000256" key="6">
    <source>
        <dbReference type="ARBA" id="ARBA00022490"/>
    </source>
</evidence>
<evidence type="ECO:0000313" key="13">
    <source>
        <dbReference type="EMBL" id="KAK8133227.1"/>
    </source>
</evidence>
<keyword evidence="9" id="KW-0012">Acyltransferase</keyword>
<dbReference type="PANTHER" id="PTHR20531:SF1">
    <property type="entry name" value="N-ALPHA-ACETYLTRANSFERASE 40"/>
    <property type="match status" value="1"/>
</dbReference>
<dbReference type="GO" id="GO:0043998">
    <property type="term" value="F:histone H2A acetyltransferase activity"/>
    <property type="evidence" value="ECO:0007669"/>
    <property type="project" value="InterPro"/>
</dbReference>
<dbReference type="Gene3D" id="3.40.630.30">
    <property type="match status" value="1"/>
</dbReference>
<dbReference type="Proteomes" id="UP001392437">
    <property type="component" value="Unassembled WGS sequence"/>
</dbReference>
<dbReference type="InterPro" id="IPR016181">
    <property type="entry name" value="Acyl_CoA_acyltransferase"/>
</dbReference>
<evidence type="ECO:0000256" key="5">
    <source>
        <dbReference type="ARBA" id="ARBA00015043"/>
    </source>
</evidence>
<dbReference type="SUPFAM" id="SSF55729">
    <property type="entry name" value="Acyl-CoA N-acyltransferases (Nat)"/>
    <property type="match status" value="1"/>
</dbReference>
<reference evidence="13 14" key="1">
    <citation type="submission" date="2023-01" db="EMBL/GenBank/DDBJ databases">
        <title>Analysis of 21 Apiospora genomes using comparative genomics revels a genus with tremendous synthesis potential of carbohydrate active enzymes and secondary metabolites.</title>
        <authorList>
            <person name="Sorensen T."/>
        </authorList>
    </citation>
    <scope>NUCLEOTIDE SEQUENCE [LARGE SCALE GENOMIC DNA]</scope>
    <source>
        <strain evidence="13 14">CBS 117206</strain>
    </source>
</reference>
<dbReference type="GO" id="GO:0010485">
    <property type="term" value="F:histone H4 acetyltransferase activity"/>
    <property type="evidence" value="ECO:0007669"/>
    <property type="project" value="InterPro"/>
</dbReference>
<comment type="catalytic activity">
    <reaction evidence="11">
        <text>N-terminal L-seryl-[histone H4] + acetyl-CoA = N-terminal N(alpha)-acetyl-L-seryl-[histone H4] + CoA + H(+)</text>
        <dbReference type="Rhea" id="RHEA:50596"/>
        <dbReference type="Rhea" id="RHEA-COMP:12740"/>
        <dbReference type="Rhea" id="RHEA-COMP:12743"/>
        <dbReference type="ChEBI" id="CHEBI:15378"/>
        <dbReference type="ChEBI" id="CHEBI:57287"/>
        <dbReference type="ChEBI" id="CHEBI:57288"/>
        <dbReference type="ChEBI" id="CHEBI:64738"/>
        <dbReference type="ChEBI" id="CHEBI:83690"/>
        <dbReference type="EC" id="2.3.1.257"/>
    </reaction>
</comment>
<evidence type="ECO:0000256" key="3">
    <source>
        <dbReference type="ARBA" id="ARBA00008870"/>
    </source>
</evidence>
<dbReference type="GO" id="GO:1990189">
    <property type="term" value="F:protein N-terminal-serine acetyltransferase activity"/>
    <property type="evidence" value="ECO:0007669"/>
    <property type="project" value="UniProtKB-EC"/>
</dbReference>
<evidence type="ECO:0000256" key="2">
    <source>
        <dbReference type="ARBA" id="ARBA00004496"/>
    </source>
</evidence>
<evidence type="ECO:0000256" key="10">
    <source>
        <dbReference type="ARBA" id="ARBA00047821"/>
    </source>
</evidence>
<dbReference type="EC" id="2.3.1.257" evidence="4"/>
<feature type="domain" description="N-acetyltransferase" evidence="12">
    <location>
        <begin position="59"/>
        <end position="220"/>
    </location>
</feature>
<dbReference type="AlphaFoldDB" id="A0AAW0RE63"/>
<dbReference type="GO" id="GO:0005737">
    <property type="term" value="C:cytoplasm"/>
    <property type="evidence" value="ECO:0007669"/>
    <property type="project" value="UniProtKB-SubCell"/>
</dbReference>
<comment type="caution">
    <text evidence="13">The sequence shown here is derived from an EMBL/GenBank/DDBJ whole genome shotgun (WGS) entry which is preliminary data.</text>
</comment>
<comment type="catalytic activity">
    <reaction evidence="10">
        <text>N-terminal L-seryl-[histone H2A] + acetyl-CoA = N-terminal N(alpha)-acetyl-L-seryl-[histone H2A] + CoA + H(+)</text>
        <dbReference type="Rhea" id="RHEA:50600"/>
        <dbReference type="Rhea" id="RHEA-COMP:12742"/>
        <dbReference type="Rhea" id="RHEA-COMP:12744"/>
        <dbReference type="ChEBI" id="CHEBI:15378"/>
        <dbReference type="ChEBI" id="CHEBI:57287"/>
        <dbReference type="ChEBI" id="CHEBI:57288"/>
        <dbReference type="ChEBI" id="CHEBI:64738"/>
        <dbReference type="ChEBI" id="CHEBI:83690"/>
        <dbReference type="EC" id="2.3.1.257"/>
    </reaction>
</comment>
<dbReference type="GO" id="GO:0005634">
    <property type="term" value="C:nucleus"/>
    <property type="evidence" value="ECO:0007669"/>
    <property type="project" value="UniProtKB-SubCell"/>
</dbReference>
<evidence type="ECO:0000256" key="4">
    <source>
        <dbReference type="ARBA" id="ARBA00012950"/>
    </source>
</evidence>
<dbReference type="InterPro" id="IPR039949">
    <property type="entry name" value="NAA40"/>
</dbReference>
<keyword evidence="6" id="KW-0963">Cytoplasm</keyword>
<evidence type="ECO:0000259" key="12">
    <source>
        <dbReference type="PROSITE" id="PS51186"/>
    </source>
</evidence>
<evidence type="ECO:0000313" key="14">
    <source>
        <dbReference type="Proteomes" id="UP001392437"/>
    </source>
</evidence>
<evidence type="ECO:0000256" key="11">
    <source>
        <dbReference type="ARBA" id="ARBA00049524"/>
    </source>
</evidence>
<dbReference type="PROSITE" id="PS51186">
    <property type="entry name" value="GNAT"/>
    <property type="match status" value="1"/>
</dbReference>
<protein>
    <recommendedName>
        <fullName evidence="5">N-alpha-acetyltransferase 40</fullName>
        <ecNumber evidence="4">2.3.1.257</ecNumber>
    </recommendedName>
</protein>
<keyword evidence="14" id="KW-1185">Reference proteome</keyword>
<dbReference type="Pfam" id="PF00583">
    <property type="entry name" value="Acetyltransf_1"/>
    <property type="match status" value="1"/>
</dbReference>
<comment type="subcellular location">
    <subcellularLocation>
        <location evidence="2">Cytoplasm</location>
    </subcellularLocation>
    <subcellularLocation>
        <location evidence="1">Nucleus</location>
    </subcellularLocation>
</comment>
<comment type="similarity">
    <text evidence="3">Belongs to the acetyltransferase family. NAA40 subfamily.</text>
</comment>